<keyword evidence="6 11" id="KW-0630">Potassium</keyword>
<keyword evidence="3 11" id="KW-0633">Potassium transport</keyword>
<keyword evidence="2 11" id="KW-0813">Transport</keyword>
<feature type="domain" description="Inward rectifier potassium channel C-terminal" evidence="14">
    <location>
        <begin position="230"/>
        <end position="403"/>
    </location>
</feature>
<dbReference type="SUPFAM" id="SSF81324">
    <property type="entry name" value="Voltage-gated potassium channels"/>
    <property type="match status" value="1"/>
</dbReference>
<evidence type="ECO:0000256" key="9">
    <source>
        <dbReference type="ARBA" id="ARBA00023136"/>
    </source>
</evidence>
<dbReference type="InterPro" id="IPR014756">
    <property type="entry name" value="Ig_E-set"/>
</dbReference>
<dbReference type="Gene3D" id="1.10.287.70">
    <property type="match status" value="1"/>
</dbReference>
<evidence type="ECO:0000256" key="6">
    <source>
        <dbReference type="ARBA" id="ARBA00022958"/>
    </source>
</evidence>
<evidence type="ECO:0000256" key="2">
    <source>
        <dbReference type="ARBA" id="ARBA00022448"/>
    </source>
</evidence>
<dbReference type="FunFam" id="2.60.40.1400:FF:000005">
    <property type="entry name" value="G protein-activated inward rectifier potassium channel 2"/>
    <property type="match status" value="1"/>
</dbReference>
<dbReference type="STRING" id="7209.A0A1I7V5E6"/>
<dbReference type="PANTHER" id="PTHR11767:SF51">
    <property type="entry name" value="INWARD RECTIFIER POTASSIUM CHANNEL IRK-1"/>
    <property type="match status" value="1"/>
</dbReference>
<accession>A0A1I7V5E6</accession>
<keyword evidence="9 12" id="KW-0472">Membrane</keyword>
<keyword evidence="5 11" id="KW-0851">Voltage-gated channel</keyword>
<comment type="similarity">
    <text evidence="11">Belongs to the inward rectifier-type potassium channel (TC 1.A.2.1) family.</text>
</comment>
<evidence type="ECO:0000259" key="13">
    <source>
        <dbReference type="Pfam" id="PF01007"/>
    </source>
</evidence>
<evidence type="ECO:0000256" key="10">
    <source>
        <dbReference type="ARBA" id="ARBA00023303"/>
    </source>
</evidence>
<dbReference type="Pfam" id="PF01007">
    <property type="entry name" value="IRK"/>
    <property type="match status" value="1"/>
</dbReference>
<dbReference type="InterPro" id="IPR013518">
    <property type="entry name" value="K_chnl_inward-rec_Kir_cyto"/>
</dbReference>
<dbReference type="Gene3D" id="2.60.40.1400">
    <property type="entry name" value="G protein-activated inward rectifier potassium channel 1"/>
    <property type="match status" value="1"/>
</dbReference>
<protein>
    <submittedName>
        <fullName evidence="16">Inward rectifier potassium channel irk-1</fullName>
    </submittedName>
</protein>
<dbReference type="GO" id="GO:0005886">
    <property type="term" value="C:plasma membrane"/>
    <property type="evidence" value="ECO:0007669"/>
    <property type="project" value="TreeGrafter"/>
</dbReference>
<evidence type="ECO:0000256" key="7">
    <source>
        <dbReference type="ARBA" id="ARBA00022989"/>
    </source>
</evidence>
<name>A0A1I7V5E6_LOALO</name>
<dbReference type="PANTHER" id="PTHR11767">
    <property type="entry name" value="INWARD RECTIFIER POTASSIUM CHANNEL"/>
    <property type="match status" value="1"/>
</dbReference>
<dbReference type="InterPro" id="IPR016449">
    <property type="entry name" value="K_chnl_inward-rec_Kir"/>
</dbReference>
<evidence type="ECO:0000256" key="8">
    <source>
        <dbReference type="ARBA" id="ARBA00023065"/>
    </source>
</evidence>
<evidence type="ECO:0000313" key="15">
    <source>
        <dbReference type="Proteomes" id="UP000095285"/>
    </source>
</evidence>
<organism evidence="15 16">
    <name type="scientific">Loa loa</name>
    <name type="common">Eye worm</name>
    <name type="synonym">Filaria loa</name>
    <dbReference type="NCBI Taxonomy" id="7209"/>
    <lineage>
        <taxon>Eukaryota</taxon>
        <taxon>Metazoa</taxon>
        <taxon>Ecdysozoa</taxon>
        <taxon>Nematoda</taxon>
        <taxon>Chromadorea</taxon>
        <taxon>Rhabditida</taxon>
        <taxon>Spirurina</taxon>
        <taxon>Spiruromorpha</taxon>
        <taxon>Filarioidea</taxon>
        <taxon>Onchocercidae</taxon>
        <taxon>Loa</taxon>
    </lineage>
</organism>
<dbReference type="InterPro" id="IPR041647">
    <property type="entry name" value="IRK_C"/>
</dbReference>
<keyword evidence="10 11" id="KW-0407">Ion channel</keyword>
<dbReference type="WBParaSite" id="EN70_10069">
    <property type="protein sequence ID" value="EN70_10069"/>
    <property type="gene ID" value="EN70_10069"/>
</dbReference>
<reference evidence="16" key="2">
    <citation type="submission" date="2016-11" db="UniProtKB">
        <authorList>
            <consortium name="WormBaseParasite"/>
        </authorList>
    </citation>
    <scope>IDENTIFICATION</scope>
</reference>
<feature type="transmembrane region" description="Helical" evidence="12">
    <location>
        <begin position="193"/>
        <end position="218"/>
    </location>
</feature>
<sequence length="592" mass="67458">MTLSVPTFPEIDRTKIRRKSRKMSLGAQPLLTKNSFCKRSSSIADAFSESFRTMAAMAGRRQSTSLPRKTIKKLKKSRLIAKNGICNVYNTNVPKKDRQYLRDIFTTMIDVKWRYMLVIFAIVFISSWTMFASFYYVISVLHGDIRYHLKRNMLNHSVCIENIDSFFSSFLFAVETHHTIGYGHRYITTECPVAGAVICLQCICGLLIQSFMVGLVFAKMARPKKRAETIIFSEKAVICLRDGQFCFLCRVGDMRNTHLVEAHVRLQFITDRETAEGEIEPLHQYEMKVGPSTTDDDRIFLVWPTTLCHVIDRDSPLYEYDSNVLLSAQFEIIVLLEGIVESTGMTAQARTSYLPSEILWGHRFKKLVTYQRSNGSYQIDYGIFHSTYEVKTPTCSASQFHEHHLKNSEFIEHDKRIEHPSEDALSTESTPTPLPSPYLTANVCSTNQFNFQNGKEQFKIQLMFIFILSNGCKFSCRFNMGDLSKCFTPIYCKLNIYDIITEKRKKKKHIAILAMEYIQSSAPTIIVQCPSSCNSPGHPSDSMLQCKCDSNKSSSILSSTITSSYPDLLTHPSTTLSGLEEKSKNCDFSTVI</sequence>
<proteinExistence type="inferred from homology"/>
<evidence type="ECO:0000256" key="11">
    <source>
        <dbReference type="RuleBase" id="RU003822"/>
    </source>
</evidence>
<evidence type="ECO:0000256" key="4">
    <source>
        <dbReference type="ARBA" id="ARBA00022692"/>
    </source>
</evidence>
<dbReference type="InterPro" id="IPR040445">
    <property type="entry name" value="Kir_TM"/>
</dbReference>
<comment type="subcellular location">
    <subcellularLocation>
        <location evidence="1 11">Membrane</location>
        <topology evidence="1 11">Multi-pass membrane protein</topology>
    </subcellularLocation>
</comment>
<feature type="domain" description="Potassium channel inwardly rectifying transmembrane" evidence="13">
    <location>
        <begin position="80"/>
        <end position="223"/>
    </location>
</feature>
<dbReference type="Pfam" id="PF17655">
    <property type="entry name" value="IRK_C"/>
    <property type="match status" value="1"/>
</dbReference>
<keyword evidence="15" id="KW-1185">Reference proteome</keyword>
<dbReference type="AlphaFoldDB" id="A0A1I7V5E6"/>
<evidence type="ECO:0000259" key="14">
    <source>
        <dbReference type="Pfam" id="PF17655"/>
    </source>
</evidence>
<dbReference type="GO" id="GO:0005242">
    <property type="term" value="F:inward rectifier potassium channel activity"/>
    <property type="evidence" value="ECO:0007669"/>
    <property type="project" value="InterPro"/>
</dbReference>
<dbReference type="GO" id="GO:0034702">
    <property type="term" value="C:monoatomic ion channel complex"/>
    <property type="evidence" value="ECO:0007669"/>
    <property type="project" value="UniProtKB-KW"/>
</dbReference>
<evidence type="ECO:0000256" key="3">
    <source>
        <dbReference type="ARBA" id="ARBA00022538"/>
    </source>
</evidence>
<dbReference type="Proteomes" id="UP000095285">
    <property type="component" value="Unassembled WGS sequence"/>
</dbReference>
<dbReference type="GO" id="GO:1990573">
    <property type="term" value="P:potassium ion import across plasma membrane"/>
    <property type="evidence" value="ECO:0007669"/>
    <property type="project" value="TreeGrafter"/>
</dbReference>
<evidence type="ECO:0000256" key="12">
    <source>
        <dbReference type="SAM" id="Phobius"/>
    </source>
</evidence>
<dbReference type="FunFam" id="1.10.287.70:FF:000019">
    <property type="entry name" value="G protein-activated inward rectifier potassium channel 1"/>
    <property type="match status" value="1"/>
</dbReference>
<evidence type="ECO:0000256" key="1">
    <source>
        <dbReference type="ARBA" id="ARBA00004141"/>
    </source>
</evidence>
<keyword evidence="8 11" id="KW-0406">Ion transport</keyword>
<feature type="transmembrane region" description="Helical" evidence="12">
    <location>
        <begin position="115"/>
        <end position="138"/>
    </location>
</feature>
<evidence type="ECO:0000313" key="16">
    <source>
        <dbReference type="WBParaSite" id="EN70_10069"/>
    </source>
</evidence>
<keyword evidence="7 12" id="KW-1133">Transmembrane helix</keyword>
<dbReference type="GO" id="GO:0034765">
    <property type="term" value="P:regulation of monoatomic ion transmembrane transport"/>
    <property type="evidence" value="ECO:0007669"/>
    <property type="project" value="TreeGrafter"/>
</dbReference>
<dbReference type="SUPFAM" id="SSF81296">
    <property type="entry name" value="E set domains"/>
    <property type="match status" value="1"/>
</dbReference>
<reference evidence="15" key="1">
    <citation type="submission" date="2012-04" db="EMBL/GenBank/DDBJ databases">
        <title>The Genome Sequence of Loa loa.</title>
        <authorList>
            <consortium name="The Broad Institute Genome Sequencing Platform"/>
            <consortium name="Broad Institute Genome Sequencing Center for Infectious Disease"/>
            <person name="Nutman T.B."/>
            <person name="Fink D.L."/>
            <person name="Russ C."/>
            <person name="Young S."/>
            <person name="Zeng Q."/>
            <person name="Gargeya S."/>
            <person name="Alvarado L."/>
            <person name="Berlin A."/>
            <person name="Chapman S.B."/>
            <person name="Chen Z."/>
            <person name="Freedman E."/>
            <person name="Gellesch M."/>
            <person name="Goldberg J."/>
            <person name="Griggs A."/>
            <person name="Gujja S."/>
            <person name="Heilman E.R."/>
            <person name="Heiman D."/>
            <person name="Howarth C."/>
            <person name="Mehta T."/>
            <person name="Neiman D."/>
            <person name="Pearson M."/>
            <person name="Roberts A."/>
            <person name="Saif S."/>
            <person name="Shea T."/>
            <person name="Shenoy N."/>
            <person name="Sisk P."/>
            <person name="Stolte C."/>
            <person name="Sykes S."/>
            <person name="White J."/>
            <person name="Yandava C."/>
            <person name="Haas B."/>
            <person name="Henn M.R."/>
            <person name="Nusbaum C."/>
            <person name="Birren B."/>
        </authorList>
    </citation>
    <scope>NUCLEOTIDE SEQUENCE [LARGE SCALE GENOMIC DNA]</scope>
</reference>
<dbReference type="PRINTS" id="PR01320">
    <property type="entry name" value="KIRCHANNEL"/>
</dbReference>
<evidence type="ECO:0000256" key="5">
    <source>
        <dbReference type="ARBA" id="ARBA00022882"/>
    </source>
</evidence>
<keyword evidence="4 11" id="KW-0812">Transmembrane</keyword>